<organism evidence="2 3">
    <name type="scientific">Melipona bicolor</name>
    <dbReference type="NCBI Taxonomy" id="60889"/>
    <lineage>
        <taxon>Eukaryota</taxon>
        <taxon>Metazoa</taxon>
        <taxon>Ecdysozoa</taxon>
        <taxon>Arthropoda</taxon>
        <taxon>Hexapoda</taxon>
        <taxon>Insecta</taxon>
        <taxon>Pterygota</taxon>
        <taxon>Neoptera</taxon>
        <taxon>Endopterygota</taxon>
        <taxon>Hymenoptera</taxon>
        <taxon>Apocrita</taxon>
        <taxon>Aculeata</taxon>
        <taxon>Apoidea</taxon>
        <taxon>Anthophila</taxon>
        <taxon>Apidae</taxon>
        <taxon>Melipona</taxon>
    </lineage>
</organism>
<gene>
    <name evidence="2" type="ORF">K0M31_012181</name>
</gene>
<name>A0AA40FKL0_9HYME</name>
<evidence type="ECO:0000256" key="1">
    <source>
        <dbReference type="SAM" id="MobiDB-lite"/>
    </source>
</evidence>
<feature type="compositionally biased region" description="Low complexity" evidence="1">
    <location>
        <begin position="38"/>
        <end position="54"/>
    </location>
</feature>
<proteinExistence type="predicted"/>
<keyword evidence="3" id="KW-1185">Reference proteome</keyword>
<dbReference type="EMBL" id="JAHYIQ010000030">
    <property type="protein sequence ID" value="KAK1120575.1"/>
    <property type="molecule type" value="Genomic_DNA"/>
</dbReference>
<feature type="compositionally biased region" description="Low complexity" evidence="1">
    <location>
        <begin position="1"/>
        <end position="15"/>
    </location>
</feature>
<sequence>MVGRESGSSSSSSGREFARVLVAQHSCDKDDDVGGSGTSSSSTSSSNSSSSSSGISGGGSGDGGSGGGGGGSGGDGGEGAASSMVVVLPVVEEAWVGSSVRAAAPCRTRTIHPDADGVATLSEPAAKNVLAEATGTLVSSIADDRAFHVACTSTRVRFSHPRDTVLSVGFIPLGFPTG</sequence>
<comment type="caution">
    <text evidence="2">The sequence shown here is derived from an EMBL/GenBank/DDBJ whole genome shotgun (WGS) entry which is preliminary data.</text>
</comment>
<feature type="compositionally biased region" description="Gly residues" evidence="1">
    <location>
        <begin position="55"/>
        <end position="79"/>
    </location>
</feature>
<dbReference type="AlphaFoldDB" id="A0AA40FKL0"/>
<evidence type="ECO:0000313" key="3">
    <source>
        <dbReference type="Proteomes" id="UP001177670"/>
    </source>
</evidence>
<dbReference type="Proteomes" id="UP001177670">
    <property type="component" value="Unassembled WGS sequence"/>
</dbReference>
<protein>
    <submittedName>
        <fullName evidence="2">Uncharacterized protein</fullName>
    </submittedName>
</protein>
<reference evidence="2" key="1">
    <citation type="submission" date="2021-10" db="EMBL/GenBank/DDBJ databases">
        <title>Melipona bicolor Genome sequencing and assembly.</title>
        <authorList>
            <person name="Araujo N.S."/>
            <person name="Arias M.C."/>
        </authorList>
    </citation>
    <scope>NUCLEOTIDE SEQUENCE</scope>
    <source>
        <strain evidence="2">USP_2M_L1-L4_2017</strain>
        <tissue evidence="2">Whole body</tissue>
    </source>
</reference>
<evidence type="ECO:0000313" key="2">
    <source>
        <dbReference type="EMBL" id="KAK1120575.1"/>
    </source>
</evidence>
<feature type="region of interest" description="Disordered" evidence="1">
    <location>
        <begin position="1"/>
        <end position="80"/>
    </location>
</feature>
<accession>A0AA40FKL0</accession>